<accession>A0A0G9K226</accession>
<name>A0A0G9K226_9BACT</name>
<dbReference type="EMBL" id="JAIQ01000083">
    <property type="protein sequence ID" value="KLE00577.1"/>
    <property type="molecule type" value="Genomic_DNA"/>
</dbReference>
<dbReference type="Proteomes" id="UP000035514">
    <property type="component" value="Unassembled WGS sequence"/>
</dbReference>
<proteinExistence type="predicted"/>
<reference evidence="1 2" key="1">
    <citation type="submission" date="2014-01" db="EMBL/GenBank/DDBJ databases">
        <title>Development of a Comparative Genomic Fingerprinting Assay for High Resolution Genotyping of Arcobacter butzleri.</title>
        <authorList>
            <person name="Webb A.L."/>
            <person name="Inglis G.D."/>
            <person name="Kruczkiewicz P."/>
            <person name="Selinger L.B."/>
            <person name="Taboada E.N."/>
        </authorList>
    </citation>
    <scope>NUCLEOTIDE SEQUENCE [LARGE SCALE GENOMIC DNA]</scope>
    <source>
        <strain evidence="1 2">L348</strain>
    </source>
</reference>
<dbReference type="InterPro" id="IPR008018">
    <property type="entry name" value="Phage_tail_attach_FII"/>
</dbReference>
<sequence length="93" mass="10802">MSLKDDMKADLSVFYNADEFAKKCIYKGNEVAILYRKNDLEMFEVNFESIKARKVDFEGLEEGDVLEIEGVLYTVMNFSPEKDFQISISIKEK</sequence>
<organism evidence="1 2">
    <name type="scientific">Aliarcobacter butzleri L348</name>
    <dbReference type="NCBI Taxonomy" id="1447256"/>
    <lineage>
        <taxon>Bacteria</taxon>
        <taxon>Pseudomonadati</taxon>
        <taxon>Campylobacterota</taxon>
        <taxon>Epsilonproteobacteria</taxon>
        <taxon>Campylobacterales</taxon>
        <taxon>Arcobacteraceae</taxon>
        <taxon>Aliarcobacter</taxon>
    </lineage>
</organism>
<evidence type="ECO:0000313" key="2">
    <source>
        <dbReference type="Proteomes" id="UP000035514"/>
    </source>
</evidence>
<gene>
    <name evidence="1" type="ORF">AA20_05330</name>
</gene>
<dbReference type="GO" id="GO:0019068">
    <property type="term" value="P:virion assembly"/>
    <property type="evidence" value="ECO:0007669"/>
    <property type="project" value="InterPro"/>
</dbReference>
<evidence type="ECO:0000313" key="1">
    <source>
        <dbReference type="EMBL" id="KLE00577.1"/>
    </source>
</evidence>
<dbReference type="RefSeq" id="WP_046996588.1">
    <property type="nucleotide sequence ID" value="NZ_JAIQ01000083.1"/>
</dbReference>
<dbReference type="Pfam" id="PF05354">
    <property type="entry name" value="Phage_attach"/>
    <property type="match status" value="1"/>
</dbReference>
<protein>
    <submittedName>
        <fullName evidence="1">Uncharacterized protein</fullName>
    </submittedName>
</protein>
<comment type="caution">
    <text evidence="1">The sequence shown here is derived from an EMBL/GenBank/DDBJ whole genome shotgun (WGS) entry which is preliminary data.</text>
</comment>
<dbReference type="AlphaFoldDB" id="A0A0G9K226"/>
<dbReference type="PATRIC" id="fig|1447256.3.peg.1036"/>